<dbReference type="InterPro" id="IPR014907">
    <property type="entry name" value="BT4734-like_N"/>
</dbReference>
<evidence type="ECO:0000259" key="3">
    <source>
        <dbReference type="Pfam" id="PF08800"/>
    </source>
</evidence>
<sequence length="741" mass="86191">MKDITITTYNGYSTVAGETTLTQVIKEIREGKNLAIVQRIEKLVHQGETEKADRTKKQLPYLTLTANYHQERLAYSIKNYNPVITIDIDKLKDEQIGPLRERIESDPDVLADFLTPKRHGFKVFVYLQSAWACKMRKAAFSTREITYEQLEYYHAQMYKACQEHIEMWLGIPVDKSGKDIGRGFFTSFDTQAYLNTELMEKIEMVETSIIPPEKKEKKPGRKKEKSKGQASEEGETGTVEPWEKLEYRKALQTTRRSEKFEPGNRNTFLYTLGNRCYKKGLSEKSVQQLVRQDFAEAEIDIATPIHNAYLYTNKTEEAEKKKEDKKPVITQVLEYLEAHYDIRRNTILERLEFIDFEENAPGMKGKYRPLRNKDYNSIFVNLQMAGISCFQNYLKAVIDSNYAKNFNPFESYFYGLKPWDRTTDYIGQLADTVKTKDTDFWKESLRRWIVGMVACALKEEAVNQYVLILYSEQGKGKSTWIRKLLPPELAEYYRNGMIDPGNKDDLLLLSNRLLINMEEFEGAKQGDIAALKRIITQESVTERKVYDVQAERYTRRASFIASTNNRQCMQDMGGNRRFLLSVLTEIDFHTPVDYEGVYAQAIYLLQNGYRYWYEGDEITGLNKRNEQHRMKEPVEENLYVYYRAATPTDIEVKWRPAAALMGTISLYGRIQANRQTQQVLVQVLERDGFPKRINESGITEYAVIEFTPDQVSANSRRVEEKGEGRMEKGEGKGERQEELPF</sequence>
<reference evidence="4 5" key="1">
    <citation type="submission" date="2018-08" db="EMBL/GenBank/DDBJ databases">
        <title>A genome reference for cultivated species of the human gut microbiota.</title>
        <authorList>
            <person name="Zou Y."/>
            <person name="Xue W."/>
            <person name="Luo G."/>
        </authorList>
    </citation>
    <scope>NUCLEOTIDE SEQUENCE [LARGE SCALE GENOMIC DNA]</scope>
    <source>
        <strain evidence="4 5">AM40-30BH</strain>
    </source>
</reference>
<evidence type="ECO:0000313" key="5">
    <source>
        <dbReference type="Proteomes" id="UP000284379"/>
    </source>
</evidence>
<protein>
    <submittedName>
        <fullName evidence="4">Virulence protein E</fullName>
    </submittedName>
</protein>
<feature type="compositionally biased region" description="Basic and acidic residues" evidence="1">
    <location>
        <begin position="716"/>
        <end position="741"/>
    </location>
</feature>
<feature type="region of interest" description="Disordered" evidence="1">
    <location>
        <begin position="712"/>
        <end position="741"/>
    </location>
</feature>
<name>A0A413VXQ5_9BACE</name>
<dbReference type="EMBL" id="QSGO01000001">
    <property type="protein sequence ID" value="RHB38367.1"/>
    <property type="molecule type" value="Genomic_DNA"/>
</dbReference>
<feature type="domain" description="BT4734-like N-terminal" evidence="3">
    <location>
        <begin position="55"/>
        <end position="193"/>
    </location>
</feature>
<accession>A0A413VXQ5</accession>
<dbReference type="Pfam" id="PF08800">
    <property type="entry name" value="BT4734-like_N"/>
    <property type="match status" value="1"/>
</dbReference>
<feature type="region of interest" description="Disordered" evidence="1">
    <location>
        <begin position="209"/>
        <end position="239"/>
    </location>
</feature>
<evidence type="ECO:0000259" key="2">
    <source>
        <dbReference type="Pfam" id="PF05272"/>
    </source>
</evidence>
<evidence type="ECO:0000313" key="4">
    <source>
        <dbReference type="EMBL" id="RHB38367.1"/>
    </source>
</evidence>
<dbReference type="PANTHER" id="PTHR34985:SF1">
    <property type="entry name" value="SLR0554 PROTEIN"/>
    <property type="match status" value="1"/>
</dbReference>
<feature type="domain" description="Virulence-associated protein E-like" evidence="2">
    <location>
        <begin position="419"/>
        <end position="629"/>
    </location>
</feature>
<dbReference type="Pfam" id="PF05272">
    <property type="entry name" value="VapE-like_dom"/>
    <property type="match status" value="1"/>
</dbReference>
<dbReference type="InterPro" id="IPR007936">
    <property type="entry name" value="VapE-like_dom"/>
</dbReference>
<organism evidence="4 5">
    <name type="scientific">Bacteroides nordii</name>
    <dbReference type="NCBI Taxonomy" id="291645"/>
    <lineage>
        <taxon>Bacteria</taxon>
        <taxon>Pseudomonadati</taxon>
        <taxon>Bacteroidota</taxon>
        <taxon>Bacteroidia</taxon>
        <taxon>Bacteroidales</taxon>
        <taxon>Bacteroidaceae</taxon>
        <taxon>Bacteroides</taxon>
    </lineage>
</organism>
<evidence type="ECO:0000256" key="1">
    <source>
        <dbReference type="SAM" id="MobiDB-lite"/>
    </source>
</evidence>
<dbReference type="Proteomes" id="UP000284379">
    <property type="component" value="Unassembled WGS sequence"/>
</dbReference>
<gene>
    <name evidence="4" type="ORF">DW888_00675</name>
</gene>
<dbReference type="RefSeq" id="WP_122200644.1">
    <property type="nucleotide sequence ID" value="NZ_CABJFV010000001.1"/>
</dbReference>
<dbReference type="PANTHER" id="PTHR34985">
    <property type="entry name" value="SLR0554 PROTEIN"/>
    <property type="match status" value="1"/>
</dbReference>
<dbReference type="AlphaFoldDB" id="A0A413VXQ5"/>
<comment type="caution">
    <text evidence="4">The sequence shown here is derived from an EMBL/GenBank/DDBJ whole genome shotgun (WGS) entry which is preliminary data.</text>
</comment>
<proteinExistence type="predicted"/>